<evidence type="ECO:0000313" key="9">
    <source>
        <dbReference type="Proteomes" id="UP001367676"/>
    </source>
</evidence>
<evidence type="ECO:0000256" key="1">
    <source>
        <dbReference type="ARBA" id="ARBA00004173"/>
    </source>
</evidence>
<dbReference type="Proteomes" id="UP001367676">
    <property type="component" value="Unassembled WGS sequence"/>
</dbReference>
<dbReference type="InterPro" id="IPR019189">
    <property type="entry name" value="Ribosomal_mL41"/>
</dbReference>
<evidence type="ECO:0000313" key="8">
    <source>
        <dbReference type="EMBL" id="KAK7602046.1"/>
    </source>
</evidence>
<reference evidence="8 9" key="1">
    <citation type="submission" date="2024-03" db="EMBL/GenBank/DDBJ databases">
        <title>Adaptation during the transition from Ophiocordyceps entomopathogen to insect associate is accompanied by gene loss and intensified selection.</title>
        <authorList>
            <person name="Ward C.M."/>
            <person name="Onetto C.A."/>
            <person name="Borneman A.R."/>
        </authorList>
    </citation>
    <scope>NUCLEOTIDE SEQUENCE [LARGE SCALE GENOMIC DNA]</scope>
    <source>
        <strain evidence="8">AWRI1</strain>
        <tissue evidence="8">Single Adult Female</tissue>
    </source>
</reference>
<keyword evidence="3" id="KW-0809">Transit peptide</keyword>
<comment type="similarity">
    <text evidence="2">Belongs to the mitochondrion-specific ribosomal protein mL41 family.</text>
</comment>
<keyword evidence="5" id="KW-0496">Mitochondrion</keyword>
<feature type="compositionally biased region" description="Basic and acidic residues" evidence="7">
    <location>
        <begin position="173"/>
        <end position="183"/>
    </location>
</feature>
<evidence type="ECO:0000256" key="2">
    <source>
        <dbReference type="ARBA" id="ARBA00010152"/>
    </source>
</evidence>
<protein>
    <recommendedName>
        <fullName evidence="10">39S ribosomal protein L41, mitochondrial</fullName>
    </recommendedName>
</protein>
<evidence type="ECO:0000256" key="4">
    <source>
        <dbReference type="ARBA" id="ARBA00022980"/>
    </source>
</evidence>
<feature type="compositionally biased region" description="Basic and acidic residues" evidence="7">
    <location>
        <begin position="147"/>
        <end position="163"/>
    </location>
</feature>
<name>A0AAN9Y7J6_9HEMI</name>
<keyword evidence="4" id="KW-0689">Ribosomal protein</keyword>
<proteinExistence type="inferred from homology"/>
<keyword evidence="6" id="KW-0687">Ribonucleoprotein</keyword>
<dbReference type="GO" id="GO:0003735">
    <property type="term" value="F:structural constituent of ribosome"/>
    <property type="evidence" value="ECO:0007669"/>
    <property type="project" value="InterPro"/>
</dbReference>
<sequence>MKAVVLKNIYGCQASCIHRSFSTSPVSNNVKNFARFSLIYRGTEREKKQQKENPDRSVLGWSYGVRHPGYFVGNRFVLIPENIPEIVVPDLTDCQFQPYVSYRSPENSRSEFTARELFDYIYCDKIEEDFKNKKLDAEGNPLEPSEEEKLTAQEAFDRGRRTGSDLFTQDRPYPTRRERLGLD</sequence>
<keyword evidence="9" id="KW-1185">Reference proteome</keyword>
<evidence type="ECO:0000256" key="7">
    <source>
        <dbReference type="SAM" id="MobiDB-lite"/>
    </source>
</evidence>
<accession>A0AAN9Y7J6</accession>
<dbReference type="EMBL" id="JBBCAQ010000010">
    <property type="protein sequence ID" value="KAK7602046.1"/>
    <property type="molecule type" value="Genomic_DNA"/>
</dbReference>
<comment type="subcellular location">
    <subcellularLocation>
        <location evidence="1">Mitochondrion</location>
    </subcellularLocation>
</comment>
<evidence type="ECO:0008006" key="10">
    <source>
        <dbReference type="Google" id="ProtNLM"/>
    </source>
</evidence>
<dbReference type="Pfam" id="PF09809">
    <property type="entry name" value="MRP-L27"/>
    <property type="match status" value="1"/>
</dbReference>
<feature type="region of interest" description="Disordered" evidence="7">
    <location>
        <begin position="136"/>
        <end position="183"/>
    </location>
</feature>
<evidence type="ECO:0000256" key="5">
    <source>
        <dbReference type="ARBA" id="ARBA00023128"/>
    </source>
</evidence>
<dbReference type="AlphaFoldDB" id="A0AAN9Y7J6"/>
<organism evidence="8 9">
    <name type="scientific">Parthenolecanium corni</name>
    <dbReference type="NCBI Taxonomy" id="536013"/>
    <lineage>
        <taxon>Eukaryota</taxon>
        <taxon>Metazoa</taxon>
        <taxon>Ecdysozoa</taxon>
        <taxon>Arthropoda</taxon>
        <taxon>Hexapoda</taxon>
        <taxon>Insecta</taxon>
        <taxon>Pterygota</taxon>
        <taxon>Neoptera</taxon>
        <taxon>Paraneoptera</taxon>
        <taxon>Hemiptera</taxon>
        <taxon>Sternorrhyncha</taxon>
        <taxon>Coccoidea</taxon>
        <taxon>Coccidae</taxon>
        <taxon>Parthenolecanium</taxon>
    </lineage>
</organism>
<dbReference type="PANTHER" id="PTHR21338:SF0">
    <property type="entry name" value="LARGE RIBOSOMAL SUBUNIT PROTEIN ML41"/>
    <property type="match status" value="1"/>
</dbReference>
<dbReference type="GO" id="GO:0005762">
    <property type="term" value="C:mitochondrial large ribosomal subunit"/>
    <property type="evidence" value="ECO:0007669"/>
    <property type="project" value="InterPro"/>
</dbReference>
<dbReference type="PANTHER" id="PTHR21338">
    <property type="entry name" value="MITOCHONDRIAL RIBOSOMAL PROTEIN L41"/>
    <property type="match status" value="1"/>
</dbReference>
<evidence type="ECO:0000256" key="6">
    <source>
        <dbReference type="ARBA" id="ARBA00023274"/>
    </source>
</evidence>
<comment type="caution">
    <text evidence="8">The sequence shown here is derived from an EMBL/GenBank/DDBJ whole genome shotgun (WGS) entry which is preliminary data.</text>
</comment>
<gene>
    <name evidence="8" type="ORF">V9T40_009487</name>
</gene>
<dbReference type="GO" id="GO:0006412">
    <property type="term" value="P:translation"/>
    <property type="evidence" value="ECO:0007669"/>
    <property type="project" value="TreeGrafter"/>
</dbReference>
<evidence type="ECO:0000256" key="3">
    <source>
        <dbReference type="ARBA" id="ARBA00022946"/>
    </source>
</evidence>